<evidence type="ECO:0000313" key="3">
    <source>
        <dbReference type="EMBL" id="SIS57868.1"/>
    </source>
</evidence>
<organism evidence="3 4">
    <name type="scientific">Thalassolituus maritimus</name>
    <dbReference type="NCBI Taxonomy" id="484498"/>
    <lineage>
        <taxon>Bacteria</taxon>
        <taxon>Pseudomonadati</taxon>
        <taxon>Pseudomonadota</taxon>
        <taxon>Gammaproteobacteria</taxon>
        <taxon>Oceanospirillales</taxon>
        <taxon>Oceanospirillaceae</taxon>
        <taxon>Thalassolituus</taxon>
    </lineage>
</organism>
<keyword evidence="2" id="KW-0732">Signal</keyword>
<dbReference type="EMBL" id="FTOH01000002">
    <property type="protein sequence ID" value="SIS57868.1"/>
    <property type="molecule type" value="Genomic_DNA"/>
</dbReference>
<proteinExistence type="predicted"/>
<evidence type="ECO:0000256" key="2">
    <source>
        <dbReference type="SAM" id="SignalP"/>
    </source>
</evidence>
<name>A0A1N7K8G4_9GAMM</name>
<feature type="chain" id="PRO_5012658920" description="LTXXQ motif family protein" evidence="2">
    <location>
        <begin position="29"/>
        <end position="212"/>
    </location>
</feature>
<evidence type="ECO:0000256" key="1">
    <source>
        <dbReference type="SAM" id="MobiDB-lite"/>
    </source>
</evidence>
<gene>
    <name evidence="3" type="ORF">SAMN05421686_102373</name>
</gene>
<dbReference type="AlphaFoldDB" id="A0A1N7K8G4"/>
<feature type="signal peptide" evidence="2">
    <location>
        <begin position="1"/>
        <end position="28"/>
    </location>
</feature>
<dbReference type="RefSeq" id="WP_076514490.1">
    <property type="nucleotide sequence ID" value="NZ_FTOH01000002.1"/>
</dbReference>
<protein>
    <recommendedName>
        <fullName evidence="5">LTXXQ motif family protein</fullName>
    </recommendedName>
</protein>
<keyword evidence="4" id="KW-1185">Reference proteome</keyword>
<feature type="region of interest" description="Disordered" evidence="1">
    <location>
        <begin position="107"/>
        <end position="212"/>
    </location>
</feature>
<sequence>MKMPSPLARFQRSLSLIACGVLMTTAQAWGVDDRQKKVDWESSLNLSDEQQEQIDAIEDKYRDRFREMKPSEAADKERREQRQDLYVQMREEIRSVLTDEQQAIAEEQVRKREKEGREEHLERLSRKLDLTSEQKSELEEKLSSCSEEEWPVSMKMREKDRRDFEKTVKSVLTDEQKKKWRKMQREERDKWRHHDMDRLKEKRGEKGQDESE</sequence>
<evidence type="ECO:0000313" key="4">
    <source>
        <dbReference type="Proteomes" id="UP000185639"/>
    </source>
</evidence>
<dbReference type="Proteomes" id="UP000185639">
    <property type="component" value="Unassembled WGS sequence"/>
</dbReference>
<feature type="compositionally biased region" description="Basic and acidic residues" evidence="1">
    <location>
        <begin position="155"/>
        <end position="212"/>
    </location>
</feature>
<feature type="compositionally biased region" description="Basic and acidic residues" evidence="1">
    <location>
        <begin position="107"/>
        <end position="142"/>
    </location>
</feature>
<evidence type="ECO:0008006" key="5">
    <source>
        <dbReference type="Google" id="ProtNLM"/>
    </source>
</evidence>
<reference evidence="4" key="1">
    <citation type="submission" date="2017-01" db="EMBL/GenBank/DDBJ databases">
        <authorList>
            <person name="Varghese N."/>
            <person name="Submissions S."/>
        </authorList>
    </citation>
    <scope>NUCLEOTIDE SEQUENCE [LARGE SCALE GENOMIC DNA]</scope>
    <source>
        <strain evidence="4">DSM 24913</strain>
    </source>
</reference>
<accession>A0A1N7K8G4</accession>